<feature type="domain" description="RING-type" evidence="22">
    <location>
        <begin position="771"/>
        <end position="829"/>
    </location>
</feature>
<evidence type="ECO:0000256" key="3">
    <source>
        <dbReference type="ARBA" id="ARBA00004906"/>
    </source>
</evidence>
<keyword evidence="6 21" id="KW-0812">Transmembrane</keyword>
<comment type="subcellular location">
    <subcellularLocation>
        <location evidence="2">Endomembrane system</location>
        <topology evidence="2">Multi-pass membrane protein</topology>
    </subcellularLocation>
</comment>
<dbReference type="PANTHER" id="PTHR22763:SF162">
    <property type="entry name" value="TRANSMEMBRANE E3 UBIQUITIN-PROTEIN LIGASE 1"/>
    <property type="match status" value="1"/>
</dbReference>
<dbReference type="Gene3D" id="3.30.40.10">
    <property type="entry name" value="Zinc/RING finger domain, C3HC4 (zinc finger)"/>
    <property type="match status" value="1"/>
</dbReference>
<dbReference type="EMBL" id="JAGIXG020000010">
    <property type="protein sequence ID" value="KAI6782958.1"/>
    <property type="molecule type" value="Genomic_DNA"/>
</dbReference>
<feature type="region of interest" description="Disordered" evidence="20">
    <location>
        <begin position="498"/>
        <end position="545"/>
    </location>
</feature>
<dbReference type="GeneID" id="75828633"/>
<dbReference type="GO" id="GO:0061630">
    <property type="term" value="F:ubiquitin protein ligase activity"/>
    <property type="evidence" value="ECO:0007669"/>
    <property type="project" value="UniProtKB-EC"/>
</dbReference>
<dbReference type="GO" id="GO:0044695">
    <property type="term" value="C:Dsc E3 ubiquitin ligase complex"/>
    <property type="evidence" value="ECO:0007669"/>
    <property type="project" value="TreeGrafter"/>
</dbReference>
<dbReference type="AlphaFoldDB" id="A0A9P9Y4C6"/>
<organism evidence="23 24">
    <name type="scientific">Emericellopsis cladophorae</name>
    <dbReference type="NCBI Taxonomy" id="2686198"/>
    <lineage>
        <taxon>Eukaryota</taxon>
        <taxon>Fungi</taxon>
        <taxon>Dikarya</taxon>
        <taxon>Ascomycota</taxon>
        <taxon>Pezizomycotina</taxon>
        <taxon>Sordariomycetes</taxon>
        <taxon>Hypocreomycetidae</taxon>
        <taxon>Hypocreales</taxon>
        <taxon>Bionectriaceae</taxon>
        <taxon>Emericellopsis</taxon>
    </lineage>
</organism>
<keyword evidence="24" id="KW-1185">Reference proteome</keyword>
<evidence type="ECO:0000256" key="8">
    <source>
        <dbReference type="ARBA" id="ARBA00022729"/>
    </source>
</evidence>
<gene>
    <name evidence="23" type="ORF">J7T54_002118</name>
</gene>
<name>A0A9P9Y4C6_9HYPO</name>
<dbReference type="InterPro" id="IPR013083">
    <property type="entry name" value="Znf_RING/FYVE/PHD"/>
</dbReference>
<evidence type="ECO:0000256" key="11">
    <source>
        <dbReference type="ARBA" id="ARBA00022833"/>
    </source>
</evidence>
<feature type="transmembrane region" description="Helical" evidence="21">
    <location>
        <begin position="467"/>
        <end position="488"/>
    </location>
</feature>
<reference evidence="23" key="1">
    <citation type="journal article" date="2021" name="J Fungi (Basel)">
        <title>Genomic and Metabolomic Analyses of the Marine Fungus Emericellopsis cladophorae: Insights into Saltwater Adaptability Mechanisms and Its Biosynthetic Potential.</title>
        <authorList>
            <person name="Goncalves M.F.M."/>
            <person name="Hilario S."/>
            <person name="Van de Peer Y."/>
            <person name="Esteves A.C."/>
            <person name="Alves A."/>
        </authorList>
    </citation>
    <scope>NUCLEOTIDE SEQUENCE</scope>
    <source>
        <strain evidence="23">MUM 19.33</strain>
    </source>
</reference>
<feature type="transmembrane region" description="Helical" evidence="21">
    <location>
        <begin position="403"/>
        <end position="421"/>
    </location>
</feature>
<dbReference type="PROSITE" id="PS50089">
    <property type="entry name" value="ZF_RING_2"/>
    <property type="match status" value="1"/>
</dbReference>
<dbReference type="OrthoDB" id="9984778at2759"/>
<comment type="pathway">
    <text evidence="3">Protein modification; protein ubiquitination.</text>
</comment>
<keyword evidence="5" id="KW-0808">Transferase</keyword>
<dbReference type="GO" id="GO:0012505">
    <property type="term" value="C:endomembrane system"/>
    <property type="evidence" value="ECO:0007669"/>
    <property type="project" value="UniProtKB-SubCell"/>
</dbReference>
<evidence type="ECO:0000256" key="7">
    <source>
        <dbReference type="ARBA" id="ARBA00022723"/>
    </source>
</evidence>
<dbReference type="PANTHER" id="PTHR22763">
    <property type="entry name" value="RING ZINC FINGER PROTEIN"/>
    <property type="match status" value="1"/>
</dbReference>
<comment type="subunit">
    <text evidence="15">Component of the DSC E3 ubiquitin ligase complex composed of dscA, dscB, dscC and dscD.</text>
</comment>
<evidence type="ECO:0000256" key="1">
    <source>
        <dbReference type="ARBA" id="ARBA00000900"/>
    </source>
</evidence>
<dbReference type="FunFam" id="3.30.40.10:FF:000626">
    <property type="entry name" value="Transmembrane ubiquitin ligase 1"/>
    <property type="match status" value="1"/>
</dbReference>
<keyword evidence="11" id="KW-0862">Zinc</keyword>
<dbReference type="InterPro" id="IPR024766">
    <property type="entry name" value="Znf_RING_H2"/>
</dbReference>
<comment type="caution">
    <text evidence="23">The sequence shown here is derived from an EMBL/GenBank/DDBJ whole genome shotgun (WGS) entry which is preliminary data.</text>
</comment>
<evidence type="ECO:0000256" key="13">
    <source>
        <dbReference type="ARBA" id="ARBA00023136"/>
    </source>
</evidence>
<dbReference type="Proteomes" id="UP001055219">
    <property type="component" value="Unassembled WGS sequence"/>
</dbReference>
<dbReference type="GO" id="GO:0008270">
    <property type="term" value="F:zinc ion binding"/>
    <property type="evidence" value="ECO:0007669"/>
    <property type="project" value="UniProtKB-KW"/>
</dbReference>
<dbReference type="InterPro" id="IPR050731">
    <property type="entry name" value="HRD1_E3_ubiq-ligases"/>
</dbReference>
<keyword evidence="9 19" id="KW-0863">Zinc-finger</keyword>
<dbReference type="GO" id="GO:0043161">
    <property type="term" value="P:proteasome-mediated ubiquitin-dependent protein catabolic process"/>
    <property type="evidence" value="ECO:0007669"/>
    <property type="project" value="TreeGrafter"/>
</dbReference>
<evidence type="ECO:0000256" key="12">
    <source>
        <dbReference type="ARBA" id="ARBA00022989"/>
    </source>
</evidence>
<dbReference type="Pfam" id="PF12678">
    <property type="entry name" value="zf-rbx1"/>
    <property type="match status" value="1"/>
</dbReference>
<evidence type="ECO:0000256" key="10">
    <source>
        <dbReference type="ARBA" id="ARBA00022786"/>
    </source>
</evidence>
<evidence type="ECO:0000256" key="14">
    <source>
        <dbReference type="ARBA" id="ARBA00056116"/>
    </source>
</evidence>
<keyword evidence="12 21" id="KW-1133">Transmembrane helix</keyword>
<comment type="function">
    <text evidence="14">Catalytic component of the DSC E3 ubiquitin ligase complex which is required for the srbA transcriptional activator proteolytic cleavage to release the soluble transcription factor from the membrane in low oxygen or sterol conditions. Required for growth during hypoxia and triazole drug susceptibility, as well as for virulence in a murine model of invasive pulmonary aspergillosis (IPA).</text>
</comment>
<evidence type="ECO:0000256" key="2">
    <source>
        <dbReference type="ARBA" id="ARBA00004127"/>
    </source>
</evidence>
<keyword evidence="13 21" id="KW-0472">Membrane</keyword>
<comment type="catalytic activity">
    <reaction evidence="1">
        <text>S-ubiquitinyl-[E2 ubiquitin-conjugating enzyme]-L-cysteine + [acceptor protein]-L-lysine = [E2 ubiquitin-conjugating enzyme]-L-cysteine + N(6)-ubiquitinyl-[acceptor protein]-L-lysine.</text>
        <dbReference type="EC" id="2.3.2.27"/>
    </reaction>
</comment>
<evidence type="ECO:0000313" key="23">
    <source>
        <dbReference type="EMBL" id="KAI6782958.1"/>
    </source>
</evidence>
<keyword evidence="10" id="KW-0833">Ubl conjugation pathway</keyword>
<accession>A0A9P9Y4C6</accession>
<proteinExistence type="predicted"/>
<dbReference type="EC" id="2.3.2.27" evidence="4"/>
<dbReference type="InterPro" id="IPR001841">
    <property type="entry name" value="Znf_RING"/>
</dbReference>
<dbReference type="RefSeq" id="XP_051363814.1">
    <property type="nucleotide sequence ID" value="XM_051504723.1"/>
</dbReference>
<evidence type="ECO:0000256" key="4">
    <source>
        <dbReference type="ARBA" id="ARBA00012483"/>
    </source>
</evidence>
<evidence type="ECO:0000256" key="9">
    <source>
        <dbReference type="ARBA" id="ARBA00022771"/>
    </source>
</evidence>
<evidence type="ECO:0000256" key="16">
    <source>
        <dbReference type="ARBA" id="ARBA00071072"/>
    </source>
</evidence>
<evidence type="ECO:0000256" key="18">
    <source>
        <dbReference type="ARBA" id="ARBA00082128"/>
    </source>
</evidence>
<evidence type="ECO:0000256" key="21">
    <source>
        <dbReference type="SAM" id="Phobius"/>
    </source>
</evidence>
<evidence type="ECO:0000256" key="19">
    <source>
        <dbReference type="PROSITE-ProRule" id="PRU00175"/>
    </source>
</evidence>
<sequence length="835" mass="93137">MSRQPQNTAGFFIFILMIWMIFPDTERSAETFLLSDLAGERIQRFWTALHVLGDTRWGDFAPTKEQAKWVNLTGFRQEDGFSWDGLDHFRRRSVDFSRYAFSAEGEEQLWDSAKALPVWTNASGTLHGEWLNTEAIAPRSYASHNLSASTPDIHWVGDDAPWARNMTGRQGRVVVMLEGNATDLEYEQLSVDEAPLGGGSVRSIKANVQIEDTHGSHHNWEMRLWGAHWPRKGVIMLTTTSEKFEGLFGLPHLTPGADYFRSSQMLLNETLARTLKTKERDIYVDPNQPWSSDVDNSMYTKYPYPHCEFVMYGQLQPPTRQSVSLTKPESEREALANMIHAVESELETPVGAPLRSIPDMQMSAVIYSPDCGVFLETKGPPDFPPGQTHHLLGLKKEIHLQQVKKWLLVFALVVSLQVWLLRRQRVESSTPSTMARVSFSTMGMMLLVDGMTFTAAATWVSSAASTFLPTLVLMFSSFLSMTVGGAFLGNIHDVQLPEGRDRRDRNQQVNGASGANDATADAQPAMAPTGAQQGGAESLLPAPVTAGRPANAVPDPVIIPSDQDIDAEIAEGAAAVPLVGTNQPRAEARAPVQSFQSIVGRFILLSLTISFLIISSTTWNPSWRSGFLNALGSIYLSLWVPQIYRNTMRNCRRALKWEFVVGQSVLRLLPLAYFWVKEDNFLYASPEPRAFLVMCTWLWVQIVILAAQDIVGPRFGVPVSWTPDAWDYHPILREDSLEAGGLPIGLVMDDHPGLADSEETTKNHNTRTIDCSICREHLEVPVIKSGNEASGVAGALARRLYMVTPCRHIFHTACLEGWMRFRLQCPICREELPPL</sequence>
<keyword evidence="7" id="KW-0479">Metal-binding</keyword>
<dbReference type="Pfam" id="PF11145">
    <property type="entry name" value="DUF2921"/>
    <property type="match status" value="1"/>
</dbReference>
<dbReference type="SMART" id="SM00184">
    <property type="entry name" value="RING"/>
    <property type="match status" value="1"/>
</dbReference>
<dbReference type="SUPFAM" id="SSF57850">
    <property type="entry name" value="RING/U-box"/>
    <property type="match status" value="1"/>
</dbReference>
<evidence type="ECO:0000256" key="20">
    <source>
        <dbReference type="SAM" id="MobiDB-lite"/>
    </source>
</evidence>
<feature type="transmembrane region" description="Helical" evidence="21">
    <location>
        <begin position="598"/>
        <end position="619"/>
    </location>
</feature>
<keyword evidence="8" id="KW-0732">Signal</keyword>
<feature type="transmembrane region" description="Helical" evidence="21">
    <location>
        <begin position="7"/>
        <end position="22"/>
    </location>
</feature>
<evidence type="ECO:0000259" key="22">
    <source>
        <dbReference type="PROSITE" id="PS50089"/>
    </source>
</evidence>
<protein>
    <recommendedName>
        <fullName evidence="16">DSC E3 ubiquitin ligase complex subunit A</fullName>
        <ecNumber evidence="4">2.3.2.27</ecNumber>
    </recommendedName>
    <alternativeName>
        <fullName evidence="17">Defective for SREBP cleavage protein A</fullName>
    </alternativeName>
    <alternativeName>
        <fullName evidence="18">RING-type E3 ubiquitin transferase dscA</fullName>
    </alternativeName>
</protein>
<feature type="transmembrane region" description="Helical" evidence="21">
    <location>
        <begin position="442"/>
        <end position="461"/>
    </location>
</feature>
<evidence type="ECO:0000256" key="17">
    <source>
        <dbReference type="ARBA" id="ARBA00077885"/>
    </source>
</evidence>
<evidence type="ECO:0000256" key="5">
    <source>
        <dbReference type="ARBA" id="ARBA00022679"/>
    </source>
</evidence>
<reference evidence="23" key="2">
    <citation type="submission" date="2022-07" db="EMBL/GenBank/DDBJ databases">
        <authorList>
            <person name="Goncalves M.F.M."/>
            <person name="Hilario S."/>
            <person name="Van De Peer Y."/>
            <person name="Esteves A.C."/>
            <person name="Alves A."/>
        </authorList>
    </citation>
    <scope>NUCLEOTIDE SEQUENCE</scope>
    <source>
        <strain evidence="23">MUM 19.33</strain>
    </source>
</reference>
<evidence type="ECO:0000313" key="24">
    <source>
        <dbReference type="Proteomes" id="UP001055219"/>
    </source>
</evidence>
<dbReference type="InterPro" id="IPR021319">
    <property type="entry name" value="DUF2921"/>
</dbReference>
<evidence type="ECO:0000256" key="15">
    <source>
        <dbReference type="ARBA" id="ARBA00063126"/>
    </source>
</evidence>
<evidence type="ECO:0000256" key="6">
    <source>
        <dbReference type="ARBA" id="ARBA00022692"/>
    </source>
</evidence>